<evidence type="ECO:0000256" key="1">
    <source>
        <dbReference type="SAM" id="MobiDB-lite"/>
    </source>
</evidence>
<proteinExistence type="predicted"/>
<sequence>MWYAHNPGRRARQLLGDGAALLWTTLWAGAALTAHRLLRPESRPAPHRPRIPLLGSSVDGALRGVARASDRIVSAAPAEQAPAAAEVLAVLGAVAVFVIPVGLMLAVWLPRRLRWTRQAAAARELADTEDGRELLALRALLRPLDELAATAATLPHIPAPSSDVPQAPDLDPCLDPDADLDQDLPPDLGPGSLAKGWREADPVVLDALAGAELLRLGLRA</sequence>
<evidence type="ECO:0000313" key="3">
    <source>
        <dbReference type="EMBL" id="RVU19253.1"/>
    </source>
</evidence>
<keyword evidence="2" id="KW-1133">Transmembrane helix</keyword>
<keyword evidence="2" id="KW-0812">Transmembrane</keyword>
<dbReference type="EMBL" id="RZYA01000018">
    <property type="protein sequence ID" value="RVU19253.1"/>
    <property type="molecule type" value="Genomic_DNA"/>
</dbReference>
<name>A0A3S2VRM2_9ACTN</name>
<dbReference type="Proteomes" id="UP000283128">
    <property type="component" value="Unassembled WGS sequence"/>
</dbReference>
<feature type="compositionally biased region" description="Acidic residues" evidence="1">
    <location>
        <begin position="172"/>
        <end position="184"/>
    </location>
</feature>
<gene>
    <name evidence="3" type="ORF">EOT10_30155</name>
</gene>
<dbReference type="AlphaFoldDB" id="A0A3S2VRM2"/>
<feature type="transmembrane region" description="Helical" evidence="2">
    <location>
        <begin position="87"/>
        <end position="109"/>
    </location>
</feature>
<keyword evidence="2" id="KW-0472">Membrane</keyword>
<evidence type="ECO:0000256" key="2">
    <source>
        <dbReference type="SAM" id="Phobius"/>
    </source>
</evidence>
<organism evidence="3 4">
    <name type="scientific">Streptomyces antnestii</name>
    <dbReference type="NCBI Taxonomy" id="2494256"/>
    <lineage>
        <taxon>Bacteria</taxon>
        <taxon>Bacillati</taxon>
        <taxon>Actinomycetota</taxon>
        <taxon>Actinomycetes</taxon>
        <taxon>Kitasatosporales</taxon>
        <taxon>Streptomycetaceae</taxon>
        <taxon>Streptomyces</taxon>
    </lineage>
</organism>
<dbReference type="OrthoDB" id="5198533at2"/>
<feature type="transmembrane region" description="Helical" evidence="2">
    <location>
        <begin position="20"/>
        <end position="38"/>
    </location>
</feature>
<protein>
    <submittedName>
        <fullName evidence="3">Uncharacterized protein</fullName>
    </submittedName>
</protein>
<comment type="caution">
    <text evidence="3">The sequence shown here is derived from an EMBL/GenBank/DDBJ whole genome shotgun (WGS) entry which is preliminary data.</text>
</comment>
<evidence type="ECO:0000313" key="4">
    <source>
        <dbReference type="Proteomes" id="UP000283128"/>
    </source>
</evidence>
<dbReference type="RefSeq" id="WP_127831532.1">
    <property type="nucleotide sequence ID" value="NZ_RZYA01000018.1"/>
</dbReference>
<accession>A0A3S2VRM2</accession>
<feature type="region of interest" description="Disordered" evidence="1">
    <location>
        <begin position="156"/>
        <end position="192"/>
    </location>
</feature>
<keyword evidence="4" id="KW-1185">Reference proteome</keyword>
<reference evidence="3 4" key="1">
    <citation type="submission" date="2019-01" db="EMBL/GenBank/DDBJ databases">
        <title>Genome sequences of Streptomyces and Rhizobium isolates collected from root and soil.</title>
        <authorList>
            <person name="Chhettri S."/>
            <person name="Sevigny J.L."/>
            <person name="Sen A."/>
            <person name="Ennis N."/>
            <person name="Tisa L."/>
        </authorList>
    </citation>
    <scope>NUCLEOTIDE SEQUENCE [LARGE SCALE GENOMIC DNA]</scope>
    <source>
        <strain evidence="3 4">San01</strain>
    </source>
</reference>